<name>A0A2A5J6A6_RHOSG</name>
<sequence length="123" mass="13292">MHYHAEQGRELNPAEAMRSWGFTDPVATTGRADGGIDGRSSHALTQVKWKVGAAVRTEMQQLYGARETDAKKALFFFAASSCSKAAVAYADEVGIGLFTYDPVGLMAAVYAHAALVLKQPKVW</sequence>
<dbReference type="GO" id="GO:0004519">
    <property type="term" value="F:endonuclease activity"/>
    <property type="evidence" value="ECO:0007669"/>
    <property type="project" value="InterPro"/>
</dbReference>
<proteinExistence type="predicted"/>
<reference evidence="2 3" key="1">
    <citation type="submission" date="2017-07" db="EMBL/GenBank/DDBJ databases">
        <title>Draft sequence of Rhodococcus enclensis 23b-28.</title>
        <authorList>
            <person name="Besaury L."/>
            <person name="Sancelme M."/>
            <person name="Amato P."/>
            <person name="Lallement A."/>
            <person name="Delort A.-M."/>
        </authorList>
    </citation>
    <scope>NUCLEOTIDE SEQUENCE [LARGE SCALE GENOMIC DNA]</scope>
    <source>
        <strain evidence="2 3">23b-28</strain>
    </source>
</reference>
<dbReference type="Proteomes" id="UP000230886">
    <property type="component" value="Unassembled WGS sequence"/>
</dbReference>
<protein>
    <recommendedName>
        <fullName evidence="1">Restriction endonuclease type IV Mrr domain-containing protein</fullName>
    </recommendedName>
</protein>
<accession>A0A2A5J6A6</accession>
<dbReference type="GO" id="GO:0003677">
    <property type="term" value="F:DNA binding"/>
    <property type="evidence" value="ECO:0007669"/>
    <property type="project" value="InterPro"/>
</dbReference>
<dbReference type="GO" id="GO:0009307">
    <property type="term" value="P:DNA restriction-modification system"/>
    <property type="evidence" value="ECO:0007669"/>
    <property type="project" value="InterPro"/>
</dbReference>
<comment type="caution">
    <text evidence="2">The sequence shown here is derived from an EMBL/GenBank/DDBJ whole genome shotgun (WGS) entry which is preliminary data.</text>
</comment>
<dbReference type="AlphaFoldDB" id="A0A2A5J6A6"/>
<dbReference type="EMBL" id="NOVD01000020">
    <property type="protein sequence ID" value="PCK25033.1"/>
    <property type="molecule type" value="Genomic_DNA"/>
</dbReference>
<organism evidence="2 3">
    <name type="scientific">Rhodococcus qingshengii</name>
    <dbReference type="NCBI Taxonomy" id="334542"/>
    <lineage>
        <taxon>Bacteria</taxon>
        <taxon>Bacillati</taxon>
        <taxon>Actinomycetota</taxon>
        <taxon>Actinomycetes</taxon>
        <taxon>Mycobacteriales</taxon>
        <taxon>Nocardiaceae</taxon>
        <taxon>Rhodococcus</taxon>
        <taxon>Rhodococcus erythropolis group</taxon>
    </lineage>
</organism>
<evidence type="ECO:0000313" key="2">
    <source>
        <dbReference type="EMBL" id="PCK25033.1"/>
    </source>
</evidence>
<feature type="domain" description="Restriction endonuclease type IV Mrr" evidence="1">
    <location>
        <begin position="14"/>
        <end position="99"/>
    </location>
</feature>
<evidence type="ECO:0000313" key="3">
    <source>
        <dbReference type="Proteomes" id="UP000230886"/>
    </source>
</evidence>
<gene>
    <name evidence="2" type="ORF">CHR55_22335</name>
</gene>
<dbReference type="InterPro" id="IPR007560">
    <property type="entry name" value="Restrct_endonuc_IV_Mrr"/>
</dbReference>
<dbReference type="Pfam" id="PF04471">
    <property type="entry name" value="Mrr_cat"/>
    <property type="match status" value="1"/>
</dbReference>
<evidence type="ECO:0000259" key="1">
    <source>
        <dbReference type="Pfam" id="PF04471"/>
    </source>
</evidence>